<dbReference type="Gene3D" id="1.10.246.180">
    <property type="match status" value="1"/>
</dbReference>
<feature type="domain" description="Calcineurin-like phosphoesterase" evidence="6">
    <location>
        <begin position="50"/>
        <end position="294"/>
    </location>
</feature>
<keyword evidence="5" id="KW-0812">Transmembrane</keyword>
<keyword evidence="9" id="KW-1185">Reference proteome</keyword>
<dbReference type="SUPFAM" id="SSF56300">
    <property type="entry name" value="Metallo-dependent phosphatases"/>
    <property type="match status" value="1"/>
</dbReference>
<dbReference type="EMBL" id="CP067089">
    <property type="protein sequence ID" value="QQO10117.1"/>
    <property type="molecule type" value="Genomic_DNA"/>
</dbReference>
<dbReference type="GO" id="GO:0016787">
    <property type="term" value="F:hydrolase activity"/>
    <property type="evidence" value="ECO:0007669"/>
    <property type="project" value="UniProtKB-KW"/>
</dbReference>
<feature type="transmembrane region" description="Helical" evidence="5">
    <location>
        <begin position="20"/>
        <end position="38"/>
    </location>
</feature>
<dbReference type="InterPro" id="IPR029052">
    <property type="entry name" value="Metallo-depent_PP-like"/>
</dbReference>
<proteinExistence type="inferred from homology"/>
<keyword evidence="3" id="KW-0408">Iron</keyword>
<evidence type="ECO:0000259" key="7">
    <source>
        <dbReference type="Pfam" id="PF17839"/>
    </source>
</evidence>
<evidence type="ECO:0000313" key="8">
    <source>
        <dbReference type="EMBL" id="QQO10117.1"/>
    </source>
</evidence>
<dbReference type="Gene3D" id="3.60.21.10">
    <property type="match status" value="1"/>
</dbReference>
<feature type="domain" description="Cyclic nucleotide phosphodiesterase C-terminal" evidence="7">
    <location>
        <begin position="342"/>
        <end position="444"/>
    </location>
</feature>
<keyword evidence="2" id="KW-0378">Hydrolase</keyword>
<dbReference type="AlphaFoldDB" id="A0A7T7XPQ4"/>
<dbReference type="Pfam" id="PF00149">
    <property type="entry name" value="Metallophos"/>
    <property type="match status" value="1"/>
</dbReference>
<dbReference type="PANTHER" id="PTHR42988:SF2">
    <property type="entry name" value="CYCLIC NUCLEOTIDE PHOSPHODIESTERASE CBUA0032-RELATED"/>
    <property type="match status" value="1"/>
</dbReference>
<dbReference type="RefSeq" id="WP_215627421.1">
    <property type="nucleotide sequence ID" value="NZ_CP067089.2"/>
</dbReference>
<accession>A0A7T7XPQ4</accession>
<keyword evidence="5" id="KW-1133">Transmembrane helix</keyword>
<dbReference type="Pfam" id="PF17839">
    <property type="entry name" value="CNP_C_terminal"/>
    <property type="match status" value="1"/>
</dbReference>
<dbReference type="GO" id="GO:0046872">
    <property type="term" value="F:metal ion binding"/>
    <property type="evidence" value="ECO:0007669"/>
    <property type="project" value="UniProtKB-KW"/>
</dbReference>
<evidence type="ECO:0000256" key="3">
    <source>
        <dbReference type="ARBA" id="ARBA00023004"/>
    </source>
</evidence>
<organism evidence="8 9">
    <name type="scientific">Breznakiella homolactica</name>
    <dbReference type="NCBI Taxonomy" id="2798577"/>
    <lineage>
        <taxon>Bacteria</taxon>
        <taxon>Pseudomonadati</taxon>
        <taxon>Spirochaetota</taxon>
        <taxon>Spirochaetia</taxon>
        <taxon>Spirochaetales</taxon>
        <taxon>Breznakiellaceae</taxon>
        <taxon>Breznakiella</taxon>
    </lineage>
</organism>
<name>A0A7T7XPQ4_9SPIR</name>
<keyword evidence="1" id="KW-0479">Metal-binding</keyword>
<sequence>MADNRTFRGRPVQWRYFFQYIYFCWLLAAASAVFAAGVPETGDGVFLPDIRIYVTNDIHYLAQSLHDSGPLFRRMSGEGDGKNLEAVDPVLRALAFSMENDPPDILLLNGDLTYNGERESHRELAQYLSRIESFGTKVFVIPGNHDIANPWARAFFRDNAYRTDSVTSKEFAGIYDEFGYGEALSRDRDTLSYVAEPFPGLRLLMIDTNKYSRNTQLGIPQADGAVPASTRKWIRRAAESAKRDGAVLVTSMHHSLMDHHPMVNQGFTVDDSRTLAELFSGLGINFVLTGHIHAQDISQYAAPSGVVYDIATSALSVYPHQHGVLQFVPEKSGWQYSVQSVDVEHWAAATGRQEETLLNFSRNAEDFFKKRSEGMVRRRGPDGVLTQEQFDAVVETVGTLNARYFAGTEYLNAGDIFQSPGYRIIDEYRLDFLADYLRFIMEDTPPCNIDLFIPLR</sequence>
<comment type="similarity">
    <text evidence="4">Belongs to the cyclic nucleotide phosphodiesterase class-III family.</text>
</comment>
<reference evidence="8" key="1">
    <citation type="submission" date="2021-01" db="EMBL/GenBank/DDBJ databases">
        <title>Description of Breznakiella homolactica.</title>
        <authorList>
            <person name="Song Y."/>
            <person name="Brune A."/>
        </authorList>
    </citation>
    <scope>NUCLEOTIDE SEQUENCE</scope>
    <source>
        <strain evidence="8">RmG30</strain>
    </source>
</reference>
<dbReference type="Proteomes" id="UP000595917">
    <property type="component" value="Chromosome"/>
</dbReference>
<dbReference type="InterPro" id="IPR050884">
    <property type="entry name" value="CNP_phosphodiesterase-III"/>
</dbReference>
<evidence type="ECO:0000256" key="4">
    <source>
        <dbReference type="ARBA" id="ARBA00025742"/>
    </source>
</evidence>
<gene>
    <name evidence="8" type="ORF">JFL75_04145</name>
</gene>
<keyword evidence="5" id="KW-0472">Membrane</keyword>
<dbReference type="KEGG" id="bhc:JFL75_04145"/>
<evidence type="ECO:0000256" key="2">
    <source>
        <dbReference type="ARBA" id="ARBA00022801"/>
    </source>
</evidence>
<evidence type="ECO:0000256" key="5">
    <source>
        <dbReference type="SAM" id="Phobius"/>
    </source>
</evidence>
<protein>
    <submittedName>
        <fullName evidence="8">Metallophosphoesterase</fullName>
    </submittedName>
</protein>
<dbReference type="InterPro" id="IPR004843">
    <property type="entry name" value="Calcineurin-like_PHP"/>
</dbReference>
<evidence type="ECO:0000256" key="1">
    <source>
        <dbReference type="ARBA" id="ARBA00022723"/>
    </source>
</evidence>
<evidence type="ECO:0000313" key="9">
    <source>
        <dbReference type="Proteomes" id="UP000595917"/>
    </source>
</evidence>
<dbReference type="InterPro" id="IPR040869">
    <property type="entry name" value="CNP_C"/>
</dbReference>
<dbReference type="PANTHER" id="PTHR42988">
    <property type="entry name" value="PHOSPHOHYDROLASE"/>
    <property type="match status" value="1"/>
</dbReference>
<evidence type="ECO:0000259" key="6">
    <source>
        <dbReference type="Pfam" id="PF00149"/>
    </source>
</evidence>